<organism evidence="1 2">
    <name type="scientific">Actomonas aquatica</name>
    <dbReference type="NCBI Taxonomy" id="2866162"/>
    <lineage>
        <taxon>Bacteria</taxon>
        <taxon>Pseudomonadati</taxon>
        <taxon>Verrucomicrobiota</taxon>
        <taxon>Opitutia</taxon>
        <taxon>Opitutales</taxon>
        <taxon>Opitutaceae</taxon>
        <taxon>Actomonas</taxon>
    </lineage>
</organism>
<reference evidence="1 2" key="1">
    <citation type="submission" date="2023-12" db="EMBL/GenBank/DDBJ databases">
        <title>Description of an unclassified Opitutus bacterium of Verrucomicrobiota.</title>
        <authorList>
            <person name="Zhang D.-F."/>
        </authorList>
    </citation>
    <scope>NUCLEOTIDE SEQUENCE [LARGE SCALE GENOMIC DNA]</scope>
    <source>
        <strain evidence="1 2">WL0086</strain>
    </source>
</reference>
<name>A0ABZ1C3J6_9BACT</name>
<evidence type="ECO:0008006" key="3">
    <source>
        <dbReference type="Google" id="ProtNLM"/>
    </source>
</evidence>
<proteinExistence type="predicted"/>
<dbReference type="InterPro" id="IPR013783">
    <property type="entry name" value="Ig-like_fold"/>
</dbReference>
<dbReference type="InterPro" id="IPR036179">
    <property type="entry name" value="Ig-like_dom_sf"/>
</dbReference>
<keyword evidence="2" id="KW-1185">Reference proteome</keyword>
<accession>A0ABZ1C3J6</accession>
<evidence type="ECO:0000313" key="1">
    <source>
        <dbReference type="EMBL" id="WRQ85927.1"/>
    </source>
</evidence>
<dbReference type="SUPFAM" id="SSF48726">
    <property type="entry name" value="Immunoglobulin"/>
    <property type="match status" value="1"/>
</dbReference>
<dbReference type="EMBL" id="CP139781">
    <property type="protein sequence ID" value="WRQ85927.1"/>
    <property type="molecule type" value="Genomic_DNA"/>
</dbReference>
<sequence>MVYPNWRLGPKVNQWLVMLLLCLGTGLRSPAELVVLVPWSTGMIYEGVPYRYSQFRHAVQAGKDYYDIRCSLRLSQLPDSTGGNQRFTVFLDTPVVQSIRFSRRDGALQMRVFVPNGYGYGSYGGNYETLPGGDQFNLRIEADNAHEVWRIWIDDTLVHEGPYQPSSGDIQYLRFSLGGTGTETVAPYAATVGAIEVFGFNPPAGGDAIEADAPVAWVGEELRIAPSSPLTGDDLEYRWFHNGVVIEDADGPELMLPVVSQSTAGEYVLTVSNPIGSLRFSTEVDVVERTRLRNLSTRARIAGESQTMVVGFVTRHQGEREFLLRGAGPSLHAFGVGDAVADPRARLIHLGEELAANDNWEDTGAGVVGDEFARVGAFGFGAGERDTALRAAVVDGAYSLVISGAQASAGTALGEIYELYDDGGHLGGLVNLSTRAEVGQGRPIVLGFVVAGVEPAHLLLRAVGPGLEEFGLTGVVTRPRMTVFNQSQEIVATGTAWGGDAAMTEAAKRVGAFALDSESADAAMLLTLGAGAYTVWIEAEDPTDVGTALGEIYLLQTEP</sequence>
<evidence type="ECO:0000313" key="2">
    <source>
        <dbReference type="Proteomes" id="UP000738431"/>
    </source>
</evidence>
<dbReference type="Gene3D" id="2.60.40.10">
    <property type="entry name" value="Immunoglobulins"/>
    <property type="match status" value="1"/>
</dbReference>
<protein>
    <recommendedName>
        <fullName evidence="3">Ig-like domain-containing protein</fullName>
    </recommendedName>
</protein>
<dbReference type="RefSeq" id="WP_324725988.1">
    <property type="nucleotide sequence ID" value="NZ_CP139781.1"/>
</dbReference>
<dbReference type="Proteomes" id="UP000738431">
    <property type="component" value="Chromosome"/>
</dbReference>
<gene>
    <name evidence="1" type="ORF">K1X11_014025</name>
</gene>